<organism evidence="1 2">
    <name type="scientific">Serratia inhibens</name>
    <dbReference type="NCBI Taxonomy" id="2338073"/>
    <lineage>
        <taxon>Bacteria</taxon>
        <taxon>Pseudomonadati</taxon>
        <taxon>Pseudomonadota</taxon>
        <taxon>Gammaproteobacteria</taxon>
        <taxon>Enterobacterales</taxon>
        <taxon>Yersiniaceae</taxon>
        <taxon>Serratia</taxon>
    </lineage>
</organism>
<keyword evidence="2" id="KW-1185">Reference proteome</keyword>
<accession>A0AA93BX86</accession>
<protein>
    <submittedName>
        <fullName evidence="1">Uncharacterized protein</fullName>
    </submittedName>
</protein>
<dbReference type="Proteomes" id="UP000284338">
    <property type="component" value="Unassembled WGS sequence"/>
</dbReference>
<name>A0AA93BX86_9GAMM</name>
<comment type="caution">
    <text evidence="1">The sequence shown here is derived from an EMBL/GenBank/DDBJ whole genome shotgun (WGS) entry which is preliminary data.</text>
</comment>
<dbReference type="AlphaFoldDB" id="A0AA93BX86"/>
<proteinExistence type="predicted"/>
<evidence type="ECO:0000313" key="2">
    <source>
        <dbReference type="Proteomes" id="UP000284338"/>
    </source>
</evidence>
<reference evidence="1 2" key="1">
    <citation type="submission" date="2018-09" db="EMBL/GenBank/DDBJ databases">
        <title>Draft genome of a novel serratia sp. strain with antifungal activity.</title>
        <authorList>
            <person name="Dichmann S.I."/>
            <person name="Park B.P."/>
            <person name="Pathiraja D."/>
            <person name="Choi I.-G."/>
            <person name="Stougaard P."/>
            <person name="Hennessy R.C."/>
        </authorList>
    </citation>
    <scope>NUCLEOTIDE SEQUENCE [LARGE SCALE GENOMIC DNA]</scope>
    <source>
        <strain evidence="1 2">S40</strain>
    </source>
</reference>
<gene>
    <name evidence="1" type="ORF">D4100_04005</name>
</gene>
<sequence>MGASRVDDQFWALPRAPEILAAKVVGERFTGFLPGQRPGFSADCGVPCDPYAAVLCAVPTRYKGFHSNCDAVRKLKRVQERRHALCHKIGRRSEALVTPGQAPAWAQALG</sequence>
<dbReference type="EMBL" id="QYYG01000001">
    <property type="protein sequence ID" value="RJF57944.1"/>
    <property type="molecule type" value="Genomic_DNA"/>
</dbReference>
<evidence type="ECO:0000313" key="1">
    <source>
        <dbReference type="EMBL" id="RJF57944.1"/>
    </source>
</evidence>